<protein>
    <submittedName>
        <fullName evidence="6">Long-chain fatty acid--CoA ligase</fullName>
    </submittedName>
</protein>
<name>A0A2I7N342_9NEIS</name>
<dbReference type="PANTHER" id="PTHR24096">
    <property type="entry name" value="LONG-CHAIN-FATTY-ACID--COA LIGASE"/>
    <property type="match status" value="1"/>
</dbReference>
<dbReference type="Pfam" id="PF13193">
    <property type="entry name" value="AMP-binding_C"/>
    <property type="match status" value="1"/>
</dbReference>
<sequence>MNREYPVNNFYQIIGNNLRKKQNKTAIIDGDIKISNLDLKKHIDTVASYLVESGIKPGDKIAMIMANSYMFIVNLFAISKIGAVAVPVNNFLKHDEYAYILNDSEAKLLFASAKFASEIKGLTIATKIEKVIWVDGVPLENEKNIDYTKITDKFRDTTSFVDKDLNDLAVIIYTSGTTGKPKGAMLSYQNLLSIIYGAIEHYNIKEGQAKFICYLPMFHAFTLAVTVLLPIATNSGVIIVRSIATKKDFAQLLKLVLLHRCQYFVGVPDIFSAMARAKLPWYFHWFHNVKGWVSGASPLSEDVITRFSKTFKRGKLVQGYGLSECASGVSLNKPWANKFGSVGTPLPSFEIEAFSEDFRLEPRGEVGELCIKGDCVMLGYYNRPEETAEVITDGWFKTGDIGYVDQDGYVFIIDRKKDLIIHKGMNIYPREIEEFLYTHEKIQACAVIGIKDIEENETPVAYIEAKEGVEISEKEVKDYLKPLLAPFKQPRKIFFMEKLPRNATGKILKRELRLINNN</sequence>
<dbReference type="InterPro" id="IPR042099">
    <property type="entry name" value="ANL_N_sf"/>
</dbReference>
<feature type="domain" description="AMP-dependent synthetase/ligase" evidence="4">
    <location>
        <begin position="18"/>
        <end position="381"/>
    </location>
</feature>
<keyword evidence="7" id="KW-1185">Reference proteome</keyword>
<dbReference type="PANTHER" id="PTHR24096:SF149">
    <property type="entry name" value="AMP-BINDING DOMAIN-CONTAINING PROTEIN-RELATED"/>
    <property type="match status" value="1"/>
</dbReference>
<organism evidence="6 7">
    <name type="scientific">Aquella oligotrophica</name>
    <dbReference type="NCBI Taxonomy" id="2067065"/>
    <lineage>
        <taxon>Bacteria</taxon>
        <taxon>Pseudomonadati</taxon>
        <taxon>Pseudomonadota</taxon>
        <taxon>Betaproteobacteria</taxon>
        <taxon>Neisseriales</taxon>
        <taxon>Neisseriaceae</taxon>
        <taxon>Aquella</taxon>
    </lineage>
</organism>
<keyword evidence="3" id="KW-0472">Membrane</keyword>
<evidence type="ECO:0000259" key="4">
    <source>
        <dbReference type="Pfam" id="PF00501"/>
    </source>
</evidence>
<dbReference type="OrthoDB" id="9763207at2"/>
<dbReference type="InterPro" id="IPR020459">
    <property type="entry name" value="AMP-binding"/>
</dbReference>
<dbReference type="InterPro" id="IPR045851">
    <property type="entry name" value="AMP-bd_C_sf"/>
</dbReference>
<comment type="similarity">
    <text evidence="1">Belongs to the ATP-dependent AMP-binding enzyme family.</text>
</comment>
<accession>A0A2I7N342</accession>
<dbReference type="Pfam" id="PF00501">
    <property type="entry name" value="AMP-binding"/>
    <property type="match status" value="1"/>
</dbReference>
<keyword evidence="3" id="KW-1133">Transmembrane helix</keyword>
<feature type="transmembrane region" description="Helical" evidence="3">
    <location>
        <begin position="211"/>
        <end position="232"/>
    </location>
</feature>
<dbReference type="Proteomes" id="UP000236655">
    <property type="component" value="Chromosome"/>
</dbReference>
<keyword evidence="2 6" id="KW-0436">Ligase</keyword>
<evidence type="ECO:0000256" key="3">
    <source>
        <dbReference type="SAM" id="Phobius"/>
    </source>
</evidence>
<dbReference type="Gene3D" id="3.30.300.30">
    <property type="match status" value="1"/>
</dbReference>
<dbReference type="RefSeq" id="WP_102950162.1">
    <property type="nucleotide sequence ID" value="NZ_CP024847.1"/>
</dbReference>
<dbReference type="InterPro" id="IPR000873">
    <property type="entry name" value="AMP-dep_synth/lig_dom"/>
</dbReference>
<dbReference type="AlphaFoldDB" id="A0A2I7N342"/>
<dbReference type="Gene3D" id="3.40.50.12780">
    <property type="entry name" value="N-terminal domain of ligase-like"/>
    <property type="match status" value="1"/>
</dbReference>
<evidence type="ECO:0000256" key="1">
    <source>
        <dbReference type="ARBA" id="ARBA00006432"/>
    </source>
</evidence>
<feature type="domain" description="AMP-binding enzyme C-terminal" evidence="5">
    <location>
        <begin position="431"/>
        <end position="506"/>
    </location>
</feature>
<dbReference type="InterPro" id="IPR020845">
    <property type="entry name" value="AMP-binding_CS"/>
</dbReference>
<dbReference type="NCBIfam" id="NF004837">
    <property type="entry name" value="PRK06187.1"/>
    <property type="match status" value="1"/>
</dbReference>
<keyword evidence="3" id="KW-0812">Transmembrane</keyword>
<gene>
    <name evidence="6" type="ORF">CUN60_00615</name>
</gene>
<dbReference type="InterPro" id="IPR025110">
    <property type="entry name" value="AMP-bd_C"/>
</dbReference>
<evidence type="ECO:0000256" key="2">
    <source>
        <dbReference type="ARBA" id="ARBA00022598"/>
    </source>
</evidence>
<evidence type="ECO:0000259" key="5">
    <source>
        <dbReference type="Pfam" id="PF13193"/>
    </source>
</evidence>
<dbReference type="PRINTS" id="PR00154">
    <property type="entry name" value="AMPBINDING"/>
</dbReference>
<dbReference type="KEGG" id="nba:CUN60_00615"/>
<dbReference type="PROSITE" id="PS00455">
    <property type="entry name" value="AMP_BINDING"/>
    <property type="match status" value="1"/>
</dbReference>
<proteinExistence type="inferred from homology"/>
<evidence type="ECO:0000313" key="7">
    <source>
        <dbReference type="Proteomes" id="UP000236655"/>
    </source>
</evidence>
<dbReference type="EMBL" id="CP024847">
    <property type="protein sequence ID" value="AUR50862.1"/>
    <property type="molecule type" value="Genomic_DNA"/>
</dbReference>
<dbReference type="GO" id="GO:0016405">
    <property type="term" value="F:CoA-ligase activity"/>
    <property type="evidence" value="ECO:0007669"/>
    <property type="project" value="TreeGrafter"/>
</dbReference>
<evidence type="ECO:0000313" key="6">
    <source>
        <dbReference type="EMBL" id="AUR50862.1"/>
    </source>
</evidence>
<dbReference type="SUPFAM" id="SSF56801">
    <property type="entry name" value="Acetyl-CoA synthetase-like"/>
    <property type="match status" value="1"/>
</dbReference>
<reference evidence="7" key="1">
    <citation type="submission" date="2017-11" db="EMBL/GenBank/DDBJ databases">
        <authorList>
            <person name="Chan K.G."/>
            <person name="Lee L.S."/>
        </authorList>
    </citation>
    <scope>NUCLEOTIDE SEQUENCE [LARGE SCALE GENOMIC DNA]</scope>
    <source>
        <strain evidence="7">DSM 100970</strain>
    </source>
</reference>